<comment type="similarity">
    <text evidence="8">Belongs to the RNA polymerase beta' chain family.</text>
</comment>
<evidence type="ECO:0000256" key="2">
    <source>
        <dbReference type="ARBA" id="ARBA00022490"/>
    </source>
</evidence>
<dbReference type="CDD" id="cd06528">
    <property type="entry name" value="RNAP_A"/>
    <property type="match status" value="1"/>
</dbReference>
<dbReference type="PANTHER" id="PTHR19376:SF32">
    <property type="entry name" value="DNA-DIRECTED RNA POLYMERASE III SUBUNIT RPC1"/>
    <property type="match status" value="1"/>
</dbReference>
<dbReference type="HAMAP" id="MF_00411">
    <property type="entry name" value="RNApol_arch_Rpo1C"/>
    <property type="match status" value="1"/>
</dbReference>
<keyword evidence="2 8" id="KW-0963">Cytoplasm</keyword>
<comment type="catalytic activity">
    <reaction evidence="7 8">
        <text>RNA(n) + a ribonucleoside 5'-triphosphate = RNA(n+1) + diphosphate</text>
        <dbReference type="Rhea" id="RHEA:21248"/>
        <dbReference type="Rhea" id="RHEA-COMP:14527"/>
        <dbReference type="Rhea" id="RHEA-COMP:17342"/>
        <dbReference type="ChEBI" id="CHEBI:33019"/>
        <dbReference type="ChEBI" id="CHEBI:61557"/>
        <dbReference type="ChEBI" id="CHEBI:140395"/>
        <dbReference type="EC" id="2.7.7.6"/>
    </reaction>
</comment>
<dbReference type="AlphaFoldDB" id="A0A7D5T613"/>
<evidence type="ECO:0000256" key="4">
    <source>
        <dbReference type="ARBA" id="ARBA00022695"/>
    </source>
</evidence>
<dbReference type="SUPFAM" id="SSF64484">
    <property type="entry name" value="beta and beta-prime subunits of DNA dependent RNA-polymerase"/>
    <property type="match status" value="1"/>
</dbReference>
<dbReference type="Gene3D" id="1.10.150.390">
    <property type="match status" value="1"/>
</dbReference>
<dbReference type="GO" id="GO:0000428">
    <property type="term" value="C:DNA-directed RNA polymerase complex"/>
    <property type="evidence" value="ECO:0007669"/>
    <property type="project" value="UniProtKB-KW"/>
</dbReference>
<dbReference type="InterPro" id="IPR007081">
    <property type="entry name" value="RNA_pol_Rpb1_5"/>
</dbReference>
<evidence type="ECO:0000256" key="5">
    <source>
        <dbReference type="ARBA" id="ARBA00023125"/>
    </source>
</evidence>
<comment type="subunit">
    <text evidence="8">Part of the RNA polymerase complex.</text>
</comment>
<evidence type="ECO:0000256" key="8">
    <source>
        <dbReference type="HAMAP-Rule" id="MF_00411"/>
    </source>
</evidence>
<dbReference type="Pfam" id="PF04998">
    <property type="entry name" value="RNA_pol_Rpb1_5"/>
    <property type="match status" value="1"/>
</dbReference>
<dbReference type="InterPro" id="IPR012757">
    <property type="entry name" value="RPO1C"/>
</dbReference>
<dbReference type="GO" id="GO:0003899">
    <property type="term" value="F:DNA-directed RNA polymerase activity"/>
    <property type="evidence" value="ECO:0007669"/>
    <property type="project" value="UniProtKB-UniRule"/>
</dbReference>
<dbReference type="NCBIfam" id="TIGR02389">
    <property type="entry name" value="RNA_pol_rpoA2"/>
    <property type="match status" value="1"/>
</dbReference>
<keyword evidence="6 8" id="KW-0804">Transcription</keyword>
<dbReference type="PANTHER" id="PTHR19376">
    <property type="entry name" value="DNA-DIRECTED RNA POLYMERASE"/>
    <property type="match status" value="1"/>
</dbReference>
<dbReference type="RefSeq" id="WP_179917915.1">
    <property type="nucleotide sequence ID" value="NZ_CP058909.1"/>
</dbReference>
<organism evidence="10 11">
    <name type="scientific">Halosimplex pelagicum</name>
    <dbReference type="NCBI Taxonomy" id="869886"/>
    <lineage>
        <taxon>Archaea</taxon>
        <taxon>Methanobacteriati</taxon>
        <taxon>Methanobacteriota</taxon>
        <taxon>Stenosarchaea group</taxon>
        <taxon>Halobacteria</taxon>
        <taxon>Halobacteriales</taxon>
        <taxon>Haloarculaceae</taxon>
        <taxon>Halosimplex</taxon>
    </lineage>
</organism>
<gene>
    <name evidence="8 10" type="primary">rpoA2</name>
    <name evidence="8" type="synonym">rpo1C</name>
    <name evidence="10" type="ORF">HZS54_14985</name>
</gene>
<dbReference type="GeneID" id="56083920"/>
<name>A0A7D5T613_9EURY</name>
<sequence length="402" mass="44218">MEITEDVRALVEDTELPRRLKDDVYERLESRGDLTLEQVDDIAKAVESKYVDTRVDPLDPVGTVSAQSIGEPGTQMTMNTFHYAGVAEIDVTQGLPRLIELVDARKEPDTPMMTIHLEDEYAEERERAHEVVWGIESTKILQLGDVSTNVADMLVQVDLNEDTLEERWPTADNLESVVTDIASTIESKLGVEVQTPAPTVVQFGPDEPSYRDLLQLVEELRDIVFKGIEEVSRVVIRKEETDEGEEFVLYTEGSALGDVLGLDGVDASRTTCNNIHEIHRQLGIEAAREAIINETMNTLEEQGLDDVNIRHLMLVADIMTNRGSIESIGRHGISGNKESVLARAAFEVTVNHLLDAAIHGEVDDLNGVTENVIVGKPIKLGTGDVDLRMAAGSGGDSPEEAD</sequence>
<dbReference type="GO" id="GO:0006351">
    <property type="term" value="P:DNA-templated transcription"/>
    <property type="evidence" value="ECO:0007669"/>
    <property type="project" value="UniProtKB-UniRule"/>
</dbReference>
<dbReference type="GO" id="GO:0005737">
    <property type="term" value="C:cytoplasm"/>
    <property type="evidence" value="ECO:0007669"/>
    <property type="project" value="UniProtKB-SubCell"/>
</dbReference>
<proteinExistence type="inferred from homology"/>
<evidence type="ECO:0000256" key="3">
    <source>
        <dbReference type="ARBA" id="ARBA00022679"/>
    </source>
</evidence>
<keyword evidence="5 8" id="KW-0238">DNA-binding</keyword>
<keyword evidence="1 8" id="KW-0240">DNA-directed RNA polymerase</keyword>
<dbReference type="EMBL" id="CP058909">
    <property type="protein sequence ID" value="QLH82848.1"/>
    <property type="molecule type" value="Genomic_DNA"/>
</dbReference>
<evidence type="ECO:0000256" key="7">
    <source>
        <dbReference type="ARBA" id="ARBA00048552"/>
    </source>
</evidence>
<evidence type="ECO:0000256" key="6">
    <source>
        <dbReference type="ARBA" id="ARBA00023163"/>
    </source>
</evidence>
<evidence type="ECO:0000256" key="1">
    <source>
        <dbReference type="ARBA" id="ARBA00022478"/>
    </source>
</evidence>
<dbReference type="GO" id="GO:0003677">
    <property type="term" value="F:DNA binding"/>
    <property type="evidence" value="ECO:0007669"/>
    <property type="project" value="UniProtKB-UniRule"/>
</dbReference>
<protein>
    <recommendedName>
        <fullName evidence="8">DNA-directed RNA polymerase subunit Rpo1C</fullName>
        <ecNumber evidence="8">2.7.7.6</ecNumber>
    </recommendedName>
    <alternativeName>
        <fullName evidence="8">DNA-directed RNA polymerase subunit A''</fullName>
    </alternativeName>
</protein>
<reference evidence="10 11" key="1">
    <citation type="submission" date="2020-07" db="EMBL/GenBank/DDBJ databases">
        <title>Halosimplex litoreum sp. nov. and Halosimplex rubrum sp. nov., isolated from different salt environments.</title>
        <authorList>
            <person name="Cui H."/>
        </authorList>
    </citation>
    <scope>NUCLEOTIDE SEQUENCE [LARGE SCALE GENOMIC DNA]</scope>
    <source>
        <strain evidence="10 11">R2</strain>
    </source>
</reference>
<evidence type="ECO:0000313" key="10">
    <source>
        <dbReference type="EMBL" id="QLH82848.1"/>
    </source>
</evidence>
<keyword evidence="11" id="KW-1185">Reference proteome</keyword>
<dbReference type="Proteomes" id="UP000509346">
    <property type="component" value="Chromosome"/>
</dbReference>
<keyword evidence="4 8" id="KW-0548">Nucleotidyltransferase</keyword>
<comment type="function">
    <text evidence="8">DNA-dependent RNA polymerase (RNAP) catalyzes the transcription of DNA into RNA using the four ribonucleoside triphosphates as substrates. Forms part of the jaw domain.</text>
</comment>
<keyword evidence="3 8" id="KW-0808">Transferase</keyword>
<feature type="domain" description="RNA polymerase Rpb1" evidence="9">
    <location>
        <begin position="52"/>
        <end position="340"/>
    </location>
</feature>
<accession>A0A7D5T613</accession>
<evidence type="ECO:0000259" key="9">
    <source>
        <dbReference type="Pfam" id="PF04998"/>
    </source>
</evidence>
<evidence type="ECO:0000313" key="11">
    <source>
        <dbReference type="Proteomes" id="UP000509346"/>
    </source>
</evidence>
<dbReference type="EC" id="2.7.7.6" evidence="8"/>
<dbReference type="KEGG" id="hpel:HZS54_14985"/>
<dbReference type="InterPro" id="IPR045867">
    <property type="entry name" value="DNA-dir_RpoC_beta_prime"/>
</dbReference>
<comment type="subcellular location">
    <subcellularLocation>
        <location evidence="8">Cytoplasm</location>
    </subcellularLocation>
</comment>